<keyword evidence="2" id="KW-1185">Reference proteome</keyword>
<sequence>MASHALSTSETDGEGEFITFYDPQFDARRAIEREIQRLEERIQQLQVQRNSLIPISALPTEVLTEIFALSRRRKYGLGTEMRYLLPVTWVCHHWRDVALSCGPLWAHIDRSNLGWALQAIERSNQAGLTAWFSVDDEEVVGVIEMLLSHVQVHRVRKIGINVNISYPFGEAWTKPAPILESFYASDSDIPIHLFSGIAPSLHDLGLSRCTFTPDFLPLSRLRSLSLSELPRLIPLTALLEMISAIPGLEVLSLDEAFESDPQASTPQLPTRLFLKNIRDLHIITIELRPAVNFFEKVIIPSTAQITGEAMANGNNDPFVELFDISKSLKRRVVSMGIKQDDKKPGSSVVIKCGVNLPDSNSFNYTAFHSLSLPSLNDLLLDFPLDDIQNLTIQVQEGETHENWTNFVTAFPNIRTLRLRGGPAMMLFIDFISSIPPESQSYPLPHLREVALCDANDGIQVFSEIIFQRFCDALKTRCDHGFSLMKLQMDKAVFHLHDWNEVMERIVMSGFTGVLEPTICERVYVC</sequence>
<evidence type="ECO:0000313" key="2">
    <source>
        <dbReference type="Proteomes" id="UP000308600"/>
    </source>
</evidence>
<gene>
    <name evidence="1" type="ORF">BDN72DRAFT_841972</name>
</gene>
<name>A0ACD3ARP2_9AGAR</name>
<dbReference type="EMBL" id="ML208355">
    <property type="protein sequence ID" value="TFK68292.1"/>
    <property type="molecule type" value="Genomic_DNA"/>
</dbReference>
<reference evidence="1 2" key="1">
    <citation type="journal article" date="2019" name="Nat. Ecol. Evol.">
        <title>Megaphylogeny resolves global patterns of mushroom evolution.</title>
        <authorList>
            <person name="Varga T."/>
            <person name="Krizsan K."/>
            <person name="Foldi C."/>
            <person name="Dima B."/>
            <person name="Sanchez-Garcia M."/>
            <person name="Sanchez-Ramirez S."/>
            <person name="Szollosi G.J."/>
            <person name="Szarkandi J.G."/>
            <person name="Papp V."/>
            <person name="Albert L."/>
            <person name="Andreopoulos W."/>
            <person name="Angelini C."/>
            <person name="Antonin V."/>
            <person name="Barry K.W."/>
            <person name="Bougher N.L."/>
            <person name="Buchanan P."/>
            <person name="Buyck B."/>
            <person name="Bense V."/>
            <person name="Catcheside P."/>
            <person name="Chovatia M."/>
            <person name="Cooper J."/>
            <person name="Damon W."/>
            <person name="Desjardin D."/>
            <person name="Finy P."/>
            <person name="Geml J."/>
            <person name="Haridas S."/>
            <person name="Hughes K."/>
            <person name="Justo A."/>
            <person name="Karasinski D."/>
            <person name="Kautmanova I."/>
            <person name="Kiss B."/>
            <person name="Kocsube S."/>
            <person name="Kotiranta H."/>
            <person name="LaButti K.M."/>
            <person name="Lechner B.E."/>
            <person name="Liimatainen K."/>
            <person name="Lipzen A."/>
            <person name="Lukacs Z."/>
            <person name="Mihaltcheva S."/>
            <person name="Morgado L.N."/>
            <person name="Niskanen T."/>
            <person name="Noordeloos M.E."/>
            <person name="Ohm R.A."/>
            <person name="Ortiz-Santana B."/>
            <person name="Ovrebo C."/>
            <person name="Racz N."/>
            <person name="Riley R."/>
            <person name="Savchenko A."/>
            <person name="Shiryaev A."/>
            <person name="Soop K."/>
            <person name="Spirin V."/>
            <person name="Szebenyi C."/>
            <person name="Tomsovsky M."/>
            <person name="Tulloss R.E."/>
            <person name="Uehling J."/>
            <person name="Grigoriev I.V."/>
            <person name="Vagvolgyi C."/>
            <person name="Papp T."/>
            <person name="Martin F.M."/>
            <person name="Miettinen O."/>
            <person name="Hibbett D.S."/>
            <person name="Nagy L.G."/>
        </authorList>
    </citation>
    <scope>NUCLEOTIDE SEQUENCE [LARGE SCALE GENOMIC DNA]</scope>
    <source>
        <strain evidence="1 2">NL-1719</strain>
    </source>
</reference>
<evidence type="ECO:0000313" key="1">
    <source>
        <dbReference type="EMBL" id="TFK68292.1"/>
    </source>
</evidence>
<proteinExistence type="predicted"/>
<protein>
    <submittedName>
        <fullName evidence="1">Uncharacterized protein</fullName>
    </submittedName>
</protein>
<organism evidence="1 2">
    <name type="scientific">Pluteus cervinus</name>
    <dbReference type="NCBI Taxonomy" id="181527"/>
    <lineage>
        <taxon>Eukaryota</taxon>
        <taxon>Fungi</taxon>
        <taxon>Dikarya</taxon>
        <taxon>Basidiomycota</taxon>
        <taxon>Agaricomycotina</taxon>
        <taxon>Agaricomycetes</taxon>
        <taxon>Agaricomycetidae</taxon>
        <taxon>Agaricales</taxon>
        <taxon>Pluteineae</taxon>
        <taxon>Pluteaceae</taxon>
        <taxon>Pluteus</taxon>
    </lineage>
</organism>
<dbReference type="Proteomes" id="UP000308600">
    <property type="component" value="Unassembled WGS sequence"/>
</dbReference>
<accession>A0ACD3ARP2</accession>